<dbReference type="PANTHER" id="PTHR30408">
    <property type="entry name" value="TYPE-1 RESTRICTION ENZYME ECOKI SPECIFICITY PROTEIN"/>
    <property type="match status" value="1"/>
</dbReference>
<sequence>MLKTRIGEIATKVGSGSTPKGGKNSYKGGKVALIRSQNVRDMYFDYNGLAYINDEQAQELDNVEVKSGDILFNITGDSIARCCIVPDDVLPARVNQHVAIIRTPSIDSHYLMYKLQFLKSYLLSISHGGSSRNAITKKGLENIEIKIPRDANNISRLLDAFSDKVNNNNNIVKQLNSIAKTIYDYWFLQFEFPNEEGKPYKSSGGKMVWNEELQRDIPEGWEVGNISSLIDSKKNGDWGKENMQGNYVLPVSCIRGADLDFVNGKSLSTPPTRFILEKNSSKLLKPYDFVIEISGGSPTQSTGRIAGISSYLFSRFNNGIVCSNFCKAITLKDKVSYYYFLQTWTTLFENDVMFNWEGKTSGIKNLMFDSFVKNTKIVIPNKQQLNTFFELCDGIDNKIQNLLKQNQELLSLRDFLLPLLMNGQVTIGE</sequence>
<dbReference type="PANTHER" id="PTHR30408:SF12">
    <property type="entry name" value="TYPE I RESTRICTION ENZYME MJAVIII SPECIFICITY SUBUNIT"/>
    <property type="match status" value="1"/>
</dbReference>
<dbReference type="REBASE" id="689528">
    <property type="entry name" value="S.Lru888ORF6455P"/>
</dbReference>
<keyword evidence="2" id="KW-0680">Restriction system</keyword>
<evidence type="ECO:0000313" key="6">
    <source>
        <dbReference type="Proteomes" id="UP001222683"/>
    </source>
</evidence>
<protein>
    <submittedName>
        <fullName evidence="5">Restriction endonuclease subunit S</fullName>
    </submittedName>
</protein>
<dbReference type="Gene3D" id="3.90.220.20">
    <property type="entry name" value="DNA methylase specificity domains"/>
    <property type="match status" value="2"/>
</dbReference>
<dbReference type="GO" id="GO:0009307">
    <property type="term" value="P:DNA restriction-modification system"/>
    <property type="evidence" value="ECO:0007669"/>
    <property type="project" value="UniProtKB-KW"/>
</dbReference>
<proteinExistence type="inferred from homology"/>
<keyword evidence="3" id="KW-0238">DNA-binding</keyword>
<dbReference type="GO" id="GO:0004519">
    <property type="term" value="F:endonuclease activity"/>
    <property type="evidence" value="ECO:0007669"/>
    <property type="project" value="UniProtKB-KW"/>
</dbReference>
<evidence type="ECO:0000256" key="3">
    <source>
        <dbReference type="ARBA" id="ARBA00023125"/>
    </source>
</evidence>
<name>A0AAQ2XN26_9LACO</name>
<evidence type="ECO:0000256" key="2">
    <source>
        <dbReference type="ARBA" id="ARBA00022747"/>
    </source>
</evidence>
<dbReference type="InterPro" id="IPR052021">
    <property type="entry name" value="Type-I_RS_S_subunit"/>
</dbReference>
<feature type="domain" description="Type I restriction modification DNA specificity" evidence="4">
    <location>
        <begin position="5"/>
        <end position="176"/>
    </location>
</feature>
<dbReference type="Pfam" id="PF01420">
    <property type="entry name" value="Methylase_S"/>
    <property type="match status" value="1"/>
</dbReference>
<accession>A0AAQ2XN26</accession>
<reference evidence="5" key="1">
    <citation type="submission" date="2023-02" db="EMBL/GenBank/DDBJ databases">
        <title>Complete genome sequence of Lactobacillus ruminis CACC888 isolated from Pig feces.</title>
        <authorList>
            <person name="Park S."/>
            <person name="Park M.A."/>
            <person name="Kim D.-H."/>
            <person name="Kim Y."/>
        </authorList>
    </citation>
    <scope>NUCLEOTIDE SEQUENCE</scope>
    <source>
        <strain evidence="5">CACC888</strain>
    </source>
</reference>
<evidence type="ECO:0000256" key="1">
    <source>
        <dbReference type="ARBA" id="ARBA00010923"/>
    </source>
</evidence>
<keyword evidence="5" id="KW-0540">Nuclease</keyword>
<evidence type="ECO:0000259" key="4">
    <source>
        <dbReference type="Pfam" id="PF01420"/>
    </source>
</evidence>
<comment type="similarity">
    <text evidence="1">Belongs to the type-I restriction system S methylase family.</text>
</comment>
<keyword evidence="5" id="KW-0378">Hydrolase</keyword>
<dbReference type="AlphaFoldDB" id="A0AAQ2XN26"/>
<dbReference type="InterPro" id="IPR000055">
    <property type="entry name" value="Restrct_endonuc_typeI_TRD"/>
</dbReference>
<dbReference type="GO" id="GO:0003677">
    <property type="term" value="F:DNA binding"/>
    <property type="evidence" value="ECO:0007669"/>
    <property type="project" value="UniProtKB-KW"/>
</dbReference>
<organism evidence="5 6">
    <name type="scientific">Ligilactobacillus ruminis</name>
    <dbReference type="NCBI Taxonomy" id="1623"/>
    <lineage>
        <taxon>Bacteria</taxon>
        <taxon>Bacillati</taxon>
        <taxon>Bacillota</taxon>
        <taxon>Bacilli</taxon>
        <taxon>Lactobacillales</taxon>
        <taxon>Lactobacillaceae</taxon>
        <taxon>Ligilactobacillus</taxon>
    </lineage>
</organism>
<dbReference type="RefSeq" id="WP_273744643.1">
    <property type="nucleotide sequence ID" value="NZ_CP117692.1"/>
</dbReference>
<keyword evidence="5" id="KW-0255">Endonuclease</keyword>
<dbReference type="SUPFAM" id="SSF116734">
    <property type="entry name" value="DNA methylase specificity domain"/>
    <property type="match status" value="2"/>
</dbReference>
<dbReference type="Proteomes" id="UP001222683">
    <property type="component" value="Chromosome"/>
</dbReference>
<evidence type="ECO:0000313" key="5">
    <source>
        <dbReference type="EMBL" id="WDC81316.1"/>
    </source>
</evidence>
<dbReference type="EMBL" id="CP117692">
    <property type="protein sequence ID" value="WDC81316.1"/>
    <property type="molecule type" value="Genomic_DNA"/>
</dbReference>
<dbReference type="InterPro" id="IPR044946">
    <property type="entry name" value="Restrct_endonuc_typeI_TRD_sf"/>
</dbReference>
<gene>
    <name evidence="5" type="ORF">PSR59_06460</name>
</gene>